<keyword evidence="10" id="KW-0675">Receptor</keyword>
<dbReference type="Gene3D" id="2.60.40.1120">
    <property type="entry name" value="Carboxypeptidase-like, regulatory domain"/>
    <property type="match status" value="1"/>
</dbReference>
<dbReference type="SUPFAM" id="SSF56935">
    <property type="entry name" value="Porins"/>
    <property type="match status" value="1"/>
</dbReference>
<evidence type="ECO:0000256" key="5">
    <source>
        <dbReference type="ARBA" id="ARBA00023136"/>
    </source>
</evidence>
<protein>
    <submittedName>
        <fullName evidence="10">TonB-dependent receptor</fullName>
    </submittedName>
</protein>
<sequence>MKSVLTTICLLFVLLLNAQNTIKGKVTDAKTREPIVWADVILYQQDIMIKGVTTLDTGDFSFDKLPKDNYTLKISYLGYETFERIISFSDKSLVEVDVQLTPSATQLDEIVIQAEVTTIQYKSDRKIVNVGKDLLATGTQAGEILGQLPSVEVDNQNNISLRGDQNVKILVDGKNSPLPNDRLLQQIPSDAIAKIELINNPSAKYQAEGLSGIINIITKKSYRKGGRLNVNLGYGTGEEPRANAGLGFSYATEKFKVSADYNYNTGFFIDESLGQEERQTIEFLSDSRMKQTFESPYYAKTGFDFYIDSTNTLSASVALNKFGFDVNERSVIDQTSTIDQTTSNLEFLADNGGGGRSTTYNLNYRKEYDGSMQYLEADANYSTSPFNFFSNRLTTSDDFTETQNDDFNNMSRITTLSSDYYHNNENRTLELGVRAELRDLDESQFRIITNQTVTDITTLYNYNDGIYAGYGVYNRKVGKVDVKLGLRLEHTDLKLRANDSELENDYTNLFPSASFSYSTEKDHNFSLNYSRRIARPSFWIISNTTFQRDQYSQFMGNPELQPEFANKFELNYSKNFKGADVNASLFLTNKENTIRRVQTINGNNVVFSFDNVGNSNLYGLELYSRLKPAKWWTATVNATYYLSYFSETGDTFLNDQTFSHNYSLNNTFKPFKGFNIQANVDMRPKSISLQGENEGVTTMNVAFSKDILKDKANIALRINDVFNSGRTRSIGEVNGLEFNRTSFSPSSRHLYLSFRYNLSFGNKQLAEKNRQRKQREYTERQ</sequence>
<evidence type="ECO:0000256" key="4">
    <source>
        <dbReference type="ARBA" id="ARBA00022692"/>
    </source>
</evidence>
<keyword evidence="8" id="KW-0732">Signal</keyword>
<evidence type="ECO:0000256" key="7">
    <source>
        <dbReference type="PROSITE-ProRule" id="PRU01360"/>
    </source>
</evidence>
<gene>
    <name evidence="10" type="ORF">JL193_10575</name>
</gene>
<accession>A0ABX7SQT9</accession>
<feature type="signal peptide" evidence="8">
    <location>
        <begin position="1"/>
        <end position="18"/>
    </location>
</feature>
<evidence type="ECO:0000313" key="10">
    <source>
        <dbReference type="EMBL" id="QTD36587.1"/>
    </source>
</evidence>
<dbReference type="PROSITE" id="PS52016">
    <property type="entry name" value="TONB_DEPENDENT_REC_3"/>
    <property type="match status" value="1"/>
</dbReference>
<dbReference type="RefSeq" id="WP_207970771.1">
    <property type="nucleotide sequence ID" value="NZ_CP071795.1"/>
</dbReference>
<dbReference type="InterPro" id="IPR037066">
    <property type="entry name" value="Plug_dom_sf"/>
</dbReference>
<keyword evidence="2 7" id="KW-0813">Transport</keyword>
<dbReference type="Pfam" id="PF14905">
    <property type="entry name" value="OMP_b-brl_3"/>
    <property type="match status" value="1"/>
</dbReference>
<name>A0ABX7SQT9_9FLAO</name>
<evidence type="ECO:0000313" key="11">
    <source>
        <dbReference type="Proteomes" id="UP000663935"/>
    </source>
</evidence>
<dbReference type="Pfam" id="PF13715">
    <property type="entry name" value="CarbopepD_reg_2"/>
    <property type="match status" value="1"/>
</dbReference>
<dbReference type="Gene3D" id="2.170.130.10">
    <property type="entry name" value="TonB-dependent receptor, plug domain"/>
    <property type="match status" value="1"/>
</dbReference>
<keyword evidence="6 7" id="KW-0998">Cell outer membrane</keyword>
<keyword evidence="5 7" id="KW-0472">Membrane</keyword>
<dbReference type="Gene3D" id="2.40.170.20">
    <property type="entry name" value="TonB-dependent receptor, beta-barrel domain"/>
    <property type="match status" value="1"/>
</dbReference>
<feature type="chain" id="PRO_5045423504" evidence="8">
    <location>
        <begin position="19"/>
        <end position="781"/>
    </location>
</feature>
<evidence type="ECO:0000259" key="9">
    <source>
        <dbReference type="Pfam" id="PF14905"/>
    </source>
</evidence>
<dbReference type="InterPro" id="IPR008969">
    <property type="entry name" value="CarboxyPept-like_regulatory"/>
</dbReference>
<keyword evidence="3 7" id="KW-1134">Transmembrane beta strand</keyword>
<comment type="similarity">
    <text evidence="7">Belongs to the TonB-dependent receptor family.</text>
</comment>
<feature type="domain" description="Outer membrane protein beta-barrel" evidence="9">
    <location>
        <begin position="373"/>
        <end position="756"/>
    </location>
</feature>
<dbReference type="InterPro" id="IPR041700">
    <property type="entry name" value="OMP_b-brl_3"/>
</dbReference>
<dbReference type="InterPro" id="IPR036942">
    <property type="entry name" value="Beta-barrel_TonB_sf"/>
</dbReference>
<organism evidence="10 11">
    <name type="scientific">Polaribacter batillariae</name>
    <dbReference type="NCBI Taxonomy" id="2808900"/>
    <lineage>
        <taxon>Bacteria</taxon>
        <taxon>Pseudomonadati</taxon>
        <taxon>Bacteroidota</taxon>
        <taxon>Flavobacteriia</taxon>
        <taxon>Flavobacteriales</taxon>
        <taxon>Flavobacteriaceae</taxon>
    </lineage>
</organism>
<reference evidence="10 11" key="1">
    <citation type="submission" date="2021-03" db="EMBL/GenBank/DDBJ databases">
        <title>Complete genome of Polaribacter_sp.G4M1.</title>
        <authorList>
            <person name="Jeong S.W."/>
            <person name="Bae J.W."/>
        </authorList>
    </citation>
    <scope>NUCLEOTIDE SEQUENCE [LARGE SCALE GENOMIC DNA]</scope>
    <source>
        <strain evidence="10 11">G4M1</strain>
    </source>
</reference>
<keyword evidence="11" id="KW-1185">Reference proteome</keyword>
<dbReference type="PANTHER" id="PTHR40980">
    <property type="entry name" value="PLUG DOMAIN-CONTAINING PROTEIN"/>
    <property type="match status" value="1"/>
</dbReference>
<dbReference type="PANTHER" id="PTHR40980:SF4">
    <property type="entry name" value="TONB-DEPENDENT RECEPTOR-LIKE BETA-BARREL DOMAIN-CONTAINING PROTEIN"/>
    <property type="match status" value="1"/>
</dbReference>
<dbReference type="EMBL" id="CP071795">
    <property type="protein sequence ID" value="QTD36587.1"/>
    <property type="molecule type" value="Genomic_DNA"/>
</dbReference>
<evidence type="ECO:0000256" key="3">
    <source>
        <dbReference type="ARBA" id="ARBA00022452"/>
    </source>
</evidence>
<dbReference type="Proteomes" id="UP000663935">
    <property type="component" value="Chromosome"/>
</dbReference>
<keyword evidence="4 7" id="KW-0812">Transmembrane</keyword>
<evidence type="ECO:0000256" key="6">
    <source>
        <dbReference type="ARBA" id="ARBA00023237"/>
    </source>
</evidence>
<comment type="subcellular location">
    <subcellularLocation>
        <location evidence="1 7">Cell outer membrane</location>
        <topology evidence="1 7">Multi-pass membrane protein</topology>
    </subcellularLocation>
</comment>
<dbReference type="SUPFAM" id="SSF49464">
    <property type="entry name" value="Carboxypeptidase regulatory domain-like"/>
    <property type="match status" value="1"/>
</dbReference>
<evidence type="ECO:0000256" key="2">
    <source>
        <dbReference type="ARBA" id="ARBA00022448"/>
    </source>
</evidence>
<dbReference type="InterPro" id="IPR039426">
    <property type="entry name" value="TonB-dep_rcpt-like"/>
</dbReference>
<proteinExistence type="inferred from homology"/>
<evidence type="ECO:0000256" key="1">
    <source>
        <dbReference type="ARBA" id="ARBA00004571"/>
    </source>
</evidence>
<evidence type="ECO:0000256" key="8">
    <source>
        <dbReference type="SAM" id="SignalP"/>
    </source>
</evidence>